<evidence type="ECO:0000259" key="2">
    <source>
        <dbReference type="PROSITE" id="PS51084"/>
    </source>
</evidence>
<dbReference type="Gene3D" id="3.30.428.10">
    <property type="entry name" value="HIT-like"/>
    <property type="match status" value="1"/>
</dbReference>
<evidence type="ECO:0000313" key="4">
    <source>
        <dbReference type="Proteomes" id="UP000189956"/>
    </source>
</evidence>
<dbReference type="InterPro" id="IPR036265">
    <property type="entry name" value="HIT-like_sf"/>
</dbReference>
<dbReference type="SUPFAM" id="SSF54197">
    <property type="entry name" value="HIT-like"/>
    <property type="match status" value="1"/>
</dbReference>
<gene>
    <name evidence="3" type="ORF">SAMN02745205_01110</name>
</gene>
<dbReference type="EMBL" id="FUWL01000007">
    <property type="protein sequence ID" value="SJZ52863.1"/>
    <property type="molecule type" value="Genomic_DNA"/>
</dbReference>
<reference evidence="3 4" key="1">
    <citation type="submission" date="2017-02" db="EMBL/GenBank/DDBJ databases">
        <authorList>
            <person name="Peterson S.W."/>
        </authorList>
    </citation>
    <scope>NUCLEOTIDE SEQUENCE [LARGE SCALE GENOMIC DNA]</scope>
    <source>
        <strain evidence="3 4">ATCC 700135</strain>
    </source>
</reference>
<proteinExistence type="predicted"/>
<dbReference type="GO" id="GO:0003824">
    <property type="term" value="F:catalytic activity"/>
    <property type="evidence" value="ECO:0007669"/>
    <property type="project" value="InterPro"/>
</dbReference>
<sequence length="166" mass="19144">MSIFAMICYIVFNLKDKIMDNEKTLKEFRVKFAVEENLVLNSGAWSWSVRPAQPTLASGIISLNRYALHLSDVTPEEMAELATLIKSVETVIKRTFNHNIMNYLMLMMVDRHVHYHVIPRYNGIRNFAGLEWVDNGWPALPVMGDNQHKDQTGLIKEIQKVLIDNL</sequence>
<dbReference type="Proteomes" id="UP000189956">
    <property type="component" value="Unassembled WGS sequence"/>
</dbReference>
<organism evidence="3 4">
    <name type="scientific">Porphyromonas cangingivalis</name>
    <dbReference type="NCBI Taxonomy" id="36874"/>
    <lineage>
        <taxon>Bacteria</taxon>
        <taxon>Pseudomonadati</taxon>
        <taxon>Bacteroidota</taxon>
        <taxon>Bacteroidia</taxon>
        <taxon>Bacteroidales</taxon>
        <taxon>Porphyromonadaceae</taxon>
        <taxon>Porphyromonas</taxon>
    </lineage>
</organism>
<dbReference type="PROSITE" id="PS51084">
    <property type="entry name" value="HIT_2"/>
    <property type="match status" value="1"/>
</dbReference>
<dbReference type="Pfam" id="PF01230">
    <property type="entry name" value="HIT"/>
    <property type="match status" value="1"/>
</dbReference>
<dbReference type="InterPro" id="IPR011146">
    <property type="entry name" value="HIT-like"/>
</dbReference>
<feature type="short sequence motif" description="Histidine triad motif" evidence="1">
    <location>
        <begin position="112"/>
        <end position="116"/>
    </location>
</feature>
<evidence type="ECO:0000313" key="3">
    <source>
        <dbReference type="EMBL" id="SJZ52863.1"/>
    </source>
</evidence>
<evidence type="ECO:0000256" key="1">
    <source>
        <dbReference type="PROSITE-ProRule" id="PRU00464"/>
    </source>
</evidence>
<dbReference type="AlphaFoldDB" id="A0A1T4LDX1"/>
<accession>A0A1T4LDX1</accession>
<name>A0A1T4LDX1_PORCN</name>
<feature type="domain" description="HIT" evidence="2">
    <location>
        <begin position="60"/>
        <end position="127"/>
    </location>
</feature>
<protein>
    <submittedName>
        <fullName evidence="3">HIT domain-containing protein</fullName>
    </submittedName>
</protein>